<keyword evidence="5" id="KW-0413">Isomerase</keyword>
<evidence type="ECO:0000256" key="3">
    <source>
        <dbReference type="RuleBase" id="RU003560"/>
    </source>
</evidence>
<dbReference type="SUPFAM" id="SSF53383">
    <property type="entry name" value="PLP-dependent transferases"/>
    <property type="match status" value="1"/>
</dbReference>
<dbReference type="EC" id="5.4.3.8" evidence="5"/>
<dbReference type="Gene3D" id="3.90.1150.10">
    <property type="entry name" value="Aspartate Aminotransferase, domain 1"/>
    <property type="match status" value="1"/>
</dbReference>
<dbReference type="EMBL" id="JACHMD010000001">
    <property type="protein sequence ID" value="MBB4666655.1"/>
    <property type="molecule type" value="Genomic_DNA"/>
</dbReference>
<proteinExistence type="inferred from homology"/>
<protein>
    <submittedName>
        <fullName evidence="5">Glutamate-1-semialdehyde 2,1-aminomutase</fullName>
        <ecNumber evidence="5">5.4.3.8</ecNumber>
    </submittedName>
</protein>
<dbReference type="Proteomes" id="UP000573729">
    <property type="component" value="Unassembled WGS sequence"/>
</dbReference>
<dbReference type="PANTHER" id="PTHR43713">
    <property type="entry name" value="GLUTAMATE-1-SEMIALDEHYDE 2,1-AMINOMUTASE"/>
    <property type="match status" value="1"/>
</dbReference>
<dbReference type="Pfam" id="PF00202">
    <property type="entry name" value="Aminotran_3"/>
    <property type="match status" value="1"/>
</dbReference>
<evidence type="ECO:0000313" key="6">
    <source>
        <dbReference type="Proteomes" id="UP000573729"/>
    </source>
</evidence>
<dbReference type="InterPro" id="IPR015421">
    <property type="entry name" value="PyrdxlP-dep_Trfase_major"/>
</dbReference>
<dbReference type="GO" id="GO:0030170">
    <property type="term" value="F:pyridoxal phosphate binding"/>
    <property type="evidence" value="ECO:0007669"/>
    <property type="project" value="InterPro"/>
</dbReference>
<dbReference type="GO" id="GO:0008483">
    <property type="term" value="F:transaminase activity"/>
    <property type="evidence" value="ECO:0007669"/>
    <property type="project" value="InterPro"/>
</dbReference>
<evidence type="ECO:0000256" key="2">
    <source>
        <dbReference type="ARBA" id="ARBA00022898"/>
    </source>
</evidence>
<evidence type="ECO:0000256" key="4">
    <source>
        <dbReference type="SAM" id="Phobius"/>
    </source>
</evidence>
<comment type="similarity">
    <text evidence="3">Belongs to the class-III pyridoxal-phosphate-dependent aminotransferase family.</text>
</comment>
<evidence type="ECO:0000313" key="5">
    <source>
        <dbReference type="EMBL" id="MBB4666655.1"/>
    </source>
</evidence>
<keyword evidence="2 3" id="KW-0663">Pyridoxal phosphate</keyword>
<comment type="cofactor">
    <cofactor evidence="1">
        <name>pyridoxal 5'-phosphate</name>
        <dbReference type="ChEBI" id="CHEBI:597326"/>
    </cofactor>
</comment>
<reference evidence="5 6" key="1">
    <citation type="submission" date="2020-08" db="EMBL/GenBank/DDBJ databases">
        <title>Sequencing the genomes of 1000 actinobacteria strains.</title>
        <authorList>
            <person name="Klenk H.-P."/>
        </authorList>
    </citation>
    <scope>NUCLEOTIDE SEQUENCE [LARGE SCALE GENOMIC DNA]</scope>
    <source>
        <strain evidence="5 6">DSM 24947</strain>
    </source>
</reference>
<dbReference type="InterPro" id="IPR005814">
    <property type="entry name" value="Aminotrans_3"/>
</dbReference>
<gene>
    <name evidence="5" type="ORF">BKA24_001364</name>
</gene>
<dbReference type="RefSeq" id="WP_343065992.1">
    <property type="nucleotide sequence ID" value="NZ_JACHMD010000001.1"/>
</dbReference>
<dbReference type="GO" id="GO:0042286">
    <property type="term" value="F:glutamate-1-semialdehyde 2,1-aminomutase activity"/>
    <property type="evidence" value="ECO:0007669"/>
    <property type="project" value="UniProtKB-EC"/>
</dbReference>
<dbReference type="InterPro" id="IPR015424">
    <property type="entry name" value="PyrdxlP-dep_Trfase"/>
</dbReference>
<keyword evidence="4" id="KW-0472">Membrane</keyword>
<feature type="transmembrane region" description="Helical" evidence="4">
    <location>
        <begin position="336"/>
        <end position="362"/>
    </location>
</feature>
<sequence length="427" mass="46669">MSLITPFPTAPFTFTKSLEAFARAQRVIPAGIPGHLGPTEGLHLPHDAFPKFAARAEGTRFWDLDGNEFIDWMCAYGPNILGYNDPDVTAAAKAQAELEDVVSLPSTVMIDFAELLVDQVASADWAVFAKNGGDTTTLAVMTARAATLRKKIVFIKGFYHGVAPWTQKLDYPGVLEEEVANNLYVPWNDLDALRAMLSEHRGEIAALISTPYMHGNFVDNELPAEGYWQEVRRLCDEHGIVLIVDDVRTGFRLDLAGSDHHFGFEADLICFCKALANGYNVSALMGKDSLKEAVSSITYTGSYWMSAVPFAAGIATQRKLREIDAPILFRRLGTRLTAGLVAAGAASGFTLVASGAPALFYLRVADPANSLMLHQEWVAECVRRGVYITSHHNHFLNAAVTDADVDRTVEIAAEAFAVLRQRHPEAV</sequence>
<dbReference type="PANTHER" id="PTHR43713:SF3">
    <property type="entry name" value="GLUTAMATE-1-SEMIALDEHYDE 2,1-AMINOMUTASE 1, CHLOROPLASTIC-RELATED"/>
    <property type="match status" value="1"/>
</dbReference>
<keyword evidence="4" id="KW-0812">Transmembrane</keyword>
<dbReference type="AlphaFoldDB" id="A0A7W7BPX8"/>
<evidence type="ECO:0000256" key="1">
    <source>
        <dbReference type="ARBA" id="ARBA00001933"/>
    </source>
</evidence>
<comment type="caution">
    <text evidence="5">The sequence shown here is derived from an EMBL/GenBank/DDBJ whole genome shotgun (WGS) entry which is preliminary data.</text>
</comment>
<dbReference type="Gene3D" id="3.40.640.10">
    <property type="entry name" value="Type I PLP-dependent aspartate aminotransferase-like (Major domain)"/>
    <property type="match status" value="1"/>
</dbReference>
<keyword evidence="4" id="KW-1133">Transmembrane helix</keyword>
<name>A0A7W7BPX8_9MICO</name>
<dbReference type="InterPro" id="IPR015422">
    <property type="entry name" value="PyrdxlP-dep_Trfase_small"/>
</dbReference>
<accession>A0A7W7BPX8</accession>
<keyword evidence="6" id="KW-1185">Reference proteome</keyword>
<organism evidence="5 6">
    <name type="scientific">Microbacterium marinum</name>
    <dbReference type="NCBI Taxonomy" id="421115"/>
    <lineage>
        <taxon>Bacteria</taxon>
        <taxon>Bacillati</taxon>
        <taxon>Actinomycetota</taxon>
        <taxon>Actinomycetes</taxon>
        <taxon>Micrococcales</taxon>
        <taxon>Microbacteriaceae</taxon>
        <taxon>Microbacterium</taxon>
    </lineage>
</organism>